<dbReference type="Pfam" id="PF03704">
    <property type="entry name" value="BTAD"/>
    <property type="match status" value="1"/>
</dbReference>
<comment type="similarity">
    <text evidence="1">Belongs to the AfsR/DnrI/RedD regulatory family.</text>
</comment>
<evidence type="ECO:0000256" key="3">
    <source>
        <dbReference type="ARBA" id="ARBA00023015"/>
    </source>
</evidence>
<evidence type="ECO:0000256" key="1">
    <source>
        <dbReference type="ARBA" id="ARBA00005820"/>
    </source>
</evidence>
<dbReference type="SUPFAM" id="SSF48452">
    <property type="entry name" value="TPR-like"/>
    <property type="match status" value="1"/>
</dbReference>
<dbReference type="InterPro" id="IPR001867">
    <property type="entry name" value="OmpR/PhoB-type_DNA-bd"/>
</dbReference>
<keyword evidence="10" id="KW-1185">Reference proteome</keyword>
<reference evidence="10" key="1">
    <citation type="journal article" date="2019" name="Int. J. Syst. Evol. Microbiol.">
        <title>The Global Catalogue of Microorganisms (GCM) 10K type strain sequencing project: providing services to taxonomists for standard genome sequencing and annotation.</title>
        <authorList>
            <consortium name="The Broad Institute Genomics Platform"/>
            <consortium name="The Broad Institute Genome Sequencing Center for Infectious Disease"/>
            <person name="Wu L."/>
            <person name="Ma J."/>
        </authorList>
    </citation>
    <scope>NUCLEOTIDE SEQUENCE [LARGE SCALE GENOMIC DNA]</scope>
    <source>
        <strain evidence="10">CCUG 49571</strain>
    </source>
</reference>
<dbReference type="SMART" id="SM00448">
    <property type="entry name" value="REC"/>
    <property type="match status" value="1"/>
</dbReference>
<feature type="region of interest" description="Disordered" evidence="7">
    <location>
        <begin position="118"/>
        <end position="143"/>
    </location>
</feature>
<dbReference type="PROSITE" id="PS50110">
    <property type="entry name" value="RESPONSE_REGULATORY"/>
    <property type="match status" value="1"/>
</dbReference>
<feature type="domain" description="Response regulatory" evidence="8">
    <location>
        <begin position="3"/>
        <end position="119"/>
    </location>
</feature>
<keyword evidence="3" id="KW-0805">Transcription regulation</keyword>
<feature type="compositionally biased region" description="Basic and acidic residues" evidence="7">
    <location>
        <begin position="118"/>
        <end position="127"/>
    </location>
</feature>
<dbReference type="CDD" id="cd17536">
    <property type="entry name" value="REC_YesN-like"/>
    <property type="match status" value="1"/>
</dbReference>
<dbReference type="InterPro" id="IPR005158">
    <property type="entry name" value="BTAD"/>
</dbReference>
<dbReference type="Gene3D" id="1.25.40.10">
    <property type="entry name" value="Tetratricopeptide repeat domain"/>
    <property type="match status" value="1"/>
</dbReference>
<keyword evidence="6" id="KW-0597">Phosphoprotein</keyword>
<accession>A0ABV9FCA8</accession>
<keyword evidence="2" id="KW-0902">Two-component regulatory system</keyword>
<organism evidence="9 10">
    <name type="scientific">Cohnella hongkongensis</name>
    <dbReference type="NCBI Taxonomy" id="178337"/>
    <lineage>
        <taxon>Bacteria</taxon>
        <taxon>Bacillati</taxon>
        <taxon>Bacillota</taxon>
        <taxon>Bacilli</taxon>
        <taxon>Bacillales</taxon>
        <taxon>Paenibacillaceae</taxon>
        <taxon>Cohnella</taxon>
    </lineage>
</organism>
<dbReference type="SMART" id="SM01043">
    <property type="entry name" value="BTAD"/>
    <property type="match status" value="1"/>
</dbReference>
<dbReference type="Gene3D" id="1.10.10.10">
    <property type="entry name" value="Winged helix-like DNA-binding domain superfamily/Winged helix DNA-binding domain"/>
    <property type="match status" value="1"/>
</dbReference>
<evidence type="ECO:0000256" key="4">
    <source>
        <dbReference type="ARBA" id="ARBA00023125"/>
    </source>
</evidence>
<dbReference type="PANTHER" id="PTHR35807">
    <property type="entry name" value="TRANSCRIPTIONAL REGULATOR REDD-RELATED"/>
    <property type="match status" value="1"/>
</dbReference>
<keyword evidence="4" id="KW-0238">DNA-binding</keyword>
<dbReference type="EMBL" id="JBHSEP010000010">
    <property type="protein sequence ID" value="MFC4599567.1"/>
    <property type="molecule type" value="Genomic_DNA"/>
</dbReference>
<keyword evidence="5" id="KW-0804">Transcription</keyword>
<dbReference type="SUPFAM" id="SSF52172">
    <property type="entry name" value="CheY-like"/>
    <property type="match status" value="1"/>
</dbReference>
<comment type="caution">
    <text evidence="9">The sequence shown here is derived from an EMBL/GenBank/DDBJ whole genome shotgun (WGS) entry which is preliminary data.</text>
</comment>
<dbReference type="SUPFAM" id="SSF46894">
    <property type="entry name" value="C-terminal effector domain of the bipartite response regulators"/>
    <property type="match status" value="1"/>
</dbReference>
<dbReference type="RefSeq" id="WP_378097615.1">
    <property type="nucleotide sequence ID" value="NZ_JBHSEP010000010.1"/>
</dbReference>
<protein>
    <submittedName>
        <fullName evidence="9">Response regulator</fullName>
    </submittedName>
</protein>
<evidence type="ECO:0000313" key="10">
    <source>
        <dbReference type="Proteomes" id="UP001596028"/>
    </source>
</evidence>
<evidence type="ECO:0000313" key="9">
    <source>
        <dbReference type="EMBL" id="MFC4599567.1"/>
    </source>
</evidence>
<dbReference type="Gene3D" id="3.40.50.2300">
    <property type="match status" value="1"/>
</dbReference>
<dbReference type="InterPro" id="IPR011990">
    <property type="entry name" value="TPR-like_helical_dom_sf"/>
</dbReference>
<dbReference type="Pfam" id="PF00072">
    <property type="entry name" value="Response_reg"/>
    <property type="match status" value="1"/>
</dbReference>
<dbReference type="InterPro" id="IPR011006">
    <property type="entry name" value="CheY-like_superfamily"/>
</dbReference>
<dbReference type="InterPro" id="IPR036388">
    <property type="entry name" value="WH-like_DNA-bd_sf"/>
</dbReference>
<evidence type="ECO:0000256" key="6">
    <source>
        <dbReference type="PROSITE-ProRule" id="PRU00169"/>
    </source>
</evidence>
<proteinExistence type="inferred from homology"/>
<evidence type="ECO:0000256" key="7">
    <source>
        <dbReference type="SAM" id="MobiDB-lite"/>
    </source>
</evidence>
<dbReference type="Proteomes" id="UP001596028">
    <property type="component" value="Unassembled WGS sequence"/>
</dbReference>
<dbReference type="InterPro" id="IPR051677">
    <property type="entry name" value="AfsR-DnrI-RedD_regulator"/>
</dbReference>
<feature type="modified residue" description="4-aspartylphosphate" evidence="6">
    <location>
        <position position="56"/>
    </location>
</feature>
<dbReference type="InterPro" id="IPR001789">
    <property type="entry name" value="Sig_transdc_resp-reg_receiver"/>
</dbReference>
<dbReference type="InterPro" id="IPR016032">
    <property type="entry name" value="Sig_transdc_resp-reg_C-effctor"/>
</dbReference>
<gene>
    <name evidence="9" type="ORF">ACFO3S_15050</name>
</gene>
<evidence type="ECO:0000256" key="2">
    <source>
        <dbReference type="ARBA" id="ARBA00023012"/>
    </source>
</evidence>
<dbReference type="Pfam" id="PF00486">
    <property type="entry name" value="Trans_reg_C"/>
    <property type="match status" value="1"/>
</dbReference>
<sequence length="385" mass="43366">MLRVVAVDDELPALKRVGKLLETYEGVLVNGMFDKAQAFLEYALTTADPIDLVLLDMEMPGIHGLEMARRLREIRPEVQIAFLTAYEEYARDAFRVEALDYLLKPVMPEDLERALGRAARRGERNGSAREPAPRTGVSVRSFGPFSVEDENGRPIRFRNSKGRELLALLHTYRGRPVGKAQLMEGLWFGRDAEKTQANLHTTVYQLRKDLEACGLENAIEQSKTAGGSYALRWDVAFDDVTAYEEELRRFRETGSLAALMRAVQLYGEGYLAGSGYEWAAPRQAELELEFVGLLEAMVDAYVGQGRYEIALNPLQRWSQLLPLSGRLHAKMIALLLLMNRDKDALAYYELALELMDGEEESSELDYESISANAAAMFRTGERLRA</sequence>
<name>A0ABV9FCA8_9BACL</name>
<evidence type="ECO:0000256" key="5">
    <source>
        <dbReference type="ARBA" id="ARBA00023163"/>
    </source>
</evidence>
<evidence type="ECO:0000259" key="8">
    <source>
        <dbReference type="PROSITE" id="PS50110"/>
    </source>
</evidence>